<sequence>MYKENILKKLKASKITILKRTVLIAVVVLILVSLLVVSPKKANAITLKELGNAIARLSQGEESLLEEILVSEIEIENKRNKIKSLNGELEVLKNQLEELNETRKELSESIENKKDILTEKVIFSYKYGNNDVLKIITSARDLNEVVNNLYLFKNIISREAEIIEQLRFEKEEYDRISRKSEEKMKEIEETRVRIEAEEQQLLESMEENKVLLEKVKGEKAEIQNLLSEIKKRIAQIQPSGLTLVGEWDMVATAYHAFGLGGNDINGNGITAIGLRARKGIVAVDPRVI</sequence>
<name>X0YJG5_9ZZZZ</name>
<gene>
    <name evidence="2" type="ORF">S01H4_09411</name>
</gene>
<evidence type="ECO:0008006" key="3">
    <source>
        <dbReference type="Google" id="ProtNLM"/>
    </source>
</evidence>
<evidence type="ECO:0000256" key="1">
    <source>
        <dbReference type="SAM" id="Coils"/>
    </source>
</evidence>
<feature type="non-terminal residue" evidence="2">
    <location>
        <position position="288"/>
    </location>
</feature>
<evidence type="ECO:0000313" key="2">
    <source>
        <dbReference type="EMBL" id="GAG56115.1"/>
    </source>
</evidence>
<feature type="coiled-coil region" evidence="1">
    <location>
        <begin position="163"/>
        <end position="232"/>
    </location>
</feature>
<accession>X0YJG5</accession>
<dbReference type="Gene3D" id="6.10.250.3150">
    <property type="match status" value="1"/>
</dbReference>
<dbReference type="EMBL" id="BART01003395">
    <property type="protein sequence ID" value="GAG56115.1"/>
    <property type="molecule type" value="Genomic_DNA"/>
</dbReference>
<organism evidence="2">
    <name type="scientific">marine sediment metagenome</name>
    <dbReference type="NCBI Taxonomy" id="412755"/>
    <lineage>
        <taxon>unclassified sequences</taxon>
        <taxon>metagenomes</taxon>
        <taxon>ecological metagenomes</taxon>
    </lineage>
</organism>
<keyword evidence="1" id="KW-0175">Coiled coil</keyword>
<protein>
    <recommendedName>
        <fullName evidence="3">Peptidase M23 domain-containing protein</fullName>
    </recommendedName>
</protein>
<proteinExistence type="predicted"/>
<reference evidence="2" key="1">
    <citation type="journal article" date="2014" name="Front. Microbiol.">
        <title>High frequency of phylogenetically diverse reductive dehalogenase-homologous genes in deep subseafloor sedimentary metagenomes.</title>
        <authorList>
            <person name="Kawai M."/>
            <person name="Futagami T."/>
            <person name="Toyoda A."/>
            <person name="Takaki Y."/>
            <person name="Nishi S."/>
            <person name="Hori S."/>
            <person name="Arai W."/>
            <person name="Tsubouchi T."/>
            <person name="Morono Y."/>
            <person name="Uchiyama I."/>
            <person name="Ito T."/>
            <person name="Fujiyama A."/>
            <person name="Inagaki F."/>
            <person name="Takami H."/>
        </authorList>
    </citation>
    <scope>NUCLEOTIDE SEQUENCE</scope>
    <source>
        <strain evidence="2">Expedition CK06-06</strain>
    </source>
</reference>
<comment type="caution">
    <text evidence="2">The sequence shown here is derived from an EMBL/GenBank/DDBJ whole genome shotgun (WGS) entry which is preliminary data.</text>
</comment>
<dbReference type="AlphaFoldDB" id="X0YJG5"/>
<feature type="coiled-coil region" evidence="1">
    <location>
        <begin position="68"/>
        <end position="119"/>
    </location>
</feature>